<dbReference type="Gene3D" id="3.20.20.140">
    <property type="entry name" value="Metal-dependent hydrolases"/>
    <property type="match status" value="1"/>
</dbReference>
<dbReference type="GO" id="GO:0019748">
    <property type="term" value="P:secondary metabolic process"/>
    <property type="evidence" value="ECO:0007669"/>
    <property type="project" value="TreeGrafter"/>
</dbReference>
<evidence type="ECO:0000313" key="4">
    <source>
        <dbReference type="Proteomes" id="UP000018850"/>
    </source>
</evidence>
<dbReference type="GO" id="GO:0005737">
    <property type="term" value="C:cytoplasm"/>
    <property type="evidence" value="ECO:0007669"/>
    <property type="project" value="TreeGrafter"/>
</dbReference>
<dbReference type="InterPro" id="IPR032465">
    <property type="entry name" value="ACMSD"/>
</dbReference>
<sequence length="295" mass="33299">MNSKIILSVIFLFVIYQVSSAQVIDVHMHSYTQEDYWGVNGHPSGVTAPKTAAEHLRETIMLMNKHNIEHAVVSGSIASIKLYSAADPRFIPGYSDEEKLIPIETFEALIKDGTIKVFGEVAGIYYGRSLNDPIYAPYLAICEKYDIPVAYHTGGGPPMTPYNCCPKFRIALGDPLLIEDVLVRYPKLRIYLMHGGEVFYEHAVRMMSMYRQLYVDLGVMLWVDPIVKSYAIDLLKRAKAAGLLDRIMFGSDQMVWPGAISKSIEFLNSIAFLTAEEKQMILYDNAKRFLKLPTE</sequence>
<dbReference type="PANTHER" id="PTHR21240:SF28">
    <property type="entry name" value="ISO-OROTATE DECARBOXYLASE (EUROFUNG)"/>
    <property type="match status" value="1"/>
</dbReference>
<evidence type="ECO:0000256" key="1">
    <source>
        <dbReference type="ARBA" id="ARBA00023239"/>
    </source>
</evidence>
<keyword evidence="1" id="KW-0456">Lyase</keyword>
<dbReference type="RefSeq" id="WP_038267023.1">
    <property type="nucleotide sequence ID" value="NZ_AYXY01000023.1"/>
</dbReference>
<evidence type="ECO:0000313" key="3">
    <source>
        <dbReference type="EMBL" id="ETN94488.1"/>
    </source>
</evidence>
<keyword evidence="4" id="KW-1185">Reference proteome</keyword>
<evidence type="ECO:0000259" key="2">
    <source>
        <dbReference type="Pfam" id="PF04909"/>
    </source>
</evidence>
<reference evidence="4" key="1">
    <citation type="submission" date="2013-11" db="EMBL/GenBank/DDBJ databases">
        <title>Draft genome sequence from a member of Zhouia, isolated tidal flat.</title>
        <authorList>
            <person name="Jin H."/>
            <person name="Jeon C.O."/>
        </authorList>
    </citation>
    <scope>NUCLEOTIDE SEQUENCE [LARGE SCALE GENOMIC DNA]</scope>
    <source>
        <strain evidence="4">AD3</strain>
    </source>
</reference>
<proteinExistence type="predicted"/>
<accession>W2UKF8</accession>
<dbReference type="InterPro" id="IPR032466">
    <property type="entry name" value="Metal_Hydrolase"/>
</dbReference>
<organism evidence="3 4">
    <name type="scientific">Zhouia amylolytica AD3</name>
    <dbReference type="NCBI Taxonomy" id="1286632"/>
    <lineage>
        <taxon>Bacteria</taxon>
        <taxon>Pseudomonadati</taxon>
        <taxon>Bacteroidota</taxon>
        <taxon>Flavobacteriia</taxon>
        <taxon>Flavobacteriales</taxon>
        <taxon>Flavobacteriaceae</taxon>
        <taxon>Zhouia</taxon>
    </lineage>
</organism>
<dbReference type="eggNOG" id="COG2159">
    <property type="taxonomic scope" value="Bacteria"/>
</dbReference>
<gene>
    <name evidence="3" type="ORF">P278_24310</name>
</gene>
<dbReference type="PANTHER" id="PTHR21240">
    <property type="entry name" value="2-AMINO-3-CARBOXYLMUCONATE-6-SEMIALDEHYDE DECARBOXYLASE"/>
    <property type="match status" value="1"/>
</dbReference>
<dbReference type="Pfam" id="PF04909">
    <property type="entry name" value="Amidohydro_2"/>
    <property type="match status" value="1"/>
</dbReference>
<dbReference type="GO" id="GO:0016787">
    <property type="term" value="F:hydrolase activity"/>
    <property type="evidence" value="ECO:0007669"/>
    <property type="project" value="InterPro"/>
</dbReference>
<feature type="domain" description="Amidohydrolase-related" evidence="2">
    <location>
        <begin position="128"/>
        <end position="292"/>
    </location>
</feature>
<dbReference type="EMBL" id="AYXY01000023">
    <property type="protein sequence ID" value="ETN94488.1"/>
    <property type="molecule type" value="Genomic_DNA"/>
</dbReference>
<dbReference type="CDD" id="cd01292">
    <property type="entry name" value="metallo-dependent_hydrolases"/>
    <property type="match status" value="1"/>
</dbReference>
<dbReference type="Proteomes" id="UP000018850">
    <property type="component" value="Unassembled WGS sequence"/>
</dbReference>
<dbReference type="AlphaFoldDB" id="W2UKF8"/>
<protein>
    <recommendedName>
        <fullName evidence="2">Amidohydrolase-related domain-containing protein</fullName>
    </recommendedName>
</protein>
<name>W2UKF8_9FLAO</name>
<dbReference type="STRING" id="376730.SAMN04487906_3117"/>
<dbReference type="InterPro" id="IPR006680">
    <property type="entry name" value="Amidohydro-rel"/>
</dbReference>
<dbReference type="SUPFAM" id="SSF51556">
    <property type="entry name" value="Metallo-dependent hydrolases"/>
    <property type="match status" value="1"/>
</dbReference>
<dbReference type="GO" id="GO:0016831">
    <property type="term" value="F:carboxy-lyase activity"/>
    <property type="evidence" value="ECO:0007669"/>
    <property type="project" value="InterPro"/>
</dbReference>
<comment type="caution">
    <text evidence="3">The sequence shown here is derived from an EMBL/GenBank/DDBJ whole genome shotgun (WGS) entry which is preliminary data.</text>
</comment>
<reference evidence="3 4" key="2">
    <citation type="journal article" date="2016" name="Genome Announc.">
        <title>Draft Genome Sequence of Zhouia amylolytica AD3, Isolated from Tidal Flat Sediment.</title>
        <authorList>
            <person name="Jia B."/>
            <person name="Jin H.M."/>
            <person name="Lee H.J."/>
            <person name="Jeon C.O."/>
        </authorList>
    </citation>
    <scope>NUCLEOTIDE SEQUENCE [LARGE SCALE GENOMIC DNA]</scope>
    <source>
        <strain evidence="3 4">AD3</strain>
    </source>
</reference>
<dbReference type="PATRIC" id="fig|1286632.3.peg.2424"/>